<dbReference type="EMBL" id="UZAN01045644">
    <property type="protein sequence ID" value="VDP82965.1"/>
    <property type="molecule type" value="Genomic_DNA"/>
</dbReference>
<evidence type="ECO:0000256" key="1">
    <source>
        <dbReference type="SAM" id="MobiDB-lite"/>
    </source>
</evidence>
<keyword evidence="3" id="KW-1185">Reference proteome</keyword>
<accession>A0A183AMK5</accession>
<proteinExistence type="predicted"/>
<evidence type="ECO:0000313" key="4">
    <source>
        <dbReference type="WBParaSite" id="ECPE_0000821201-mRNA-1"/>
    </source>
</evidence>
<reference evidence="2 3" key="2">
    <citation type="submission" date="2018-11" db="EMBL/GenBank/DDBJ databases">
        <authorList>
            <consortium name="Pathogen Informatics"/>
        </authorList>
    </citation>
    <scope>NUCLEOTIDE SEQUENCE [LARGE SCALE GENOMIC DNA]</scope>
    <source>
        <strain evidence="2 3">Egypt</strain>
    </source>
</reference>
<dbReference type="AlphaFoldDB" id="A0A183AMK5"/>
<evidence type="ECO:0000313" key="2">
    <source>
        <dbReference type="EMBL" id="VDP82965.1"/>
    </source>
</evidence>
<evidence type="ECO:0000313" key="3">
    <source>
        <dbReference type="Proteomes" id="UP000272942"/>
    </source>
</evidence>
<feature type="compositionally biased region" description="Polar residues" evidence="1">
    <location>
        <begin position="62"/>
        <end position="80"/>
    </location>
</feature>
<dbReference type="Proteomes" id="UP000272942">
    <property type="component" value="Unassembled WGS sequence"/>
</dbReference>
<dbReference type="WBParaSite" id="ECPE_0000821201-mRNA-1">
    <property type="protein sequence ID" value="ECPE_0000821201-mRNA-1"/>
    <property type="gene ID" value="ECPE_0000821201"/>
</dbReference>
<reference evidence="4" key="1">
    <citation type="submission" date="2016-06" db="UniProtKB">
        <authorList>
            <consortium name="WormBaseParasite"/>
        </authorList>
    </citation>
    <scope>IDENTIFICATION</scope>
</reference>
<sequence>MLSAVVPVHSKRVDPSSATIVPHYELANKTHVQIKFRLIAGGKNPNRMDLLESKDSAPTEPLPSQSEQKTPPTHATDASGQIITGSVTCIGSIATDVTTTTTTATTEIIINIVSVEN</sequence>
<organism evidence="4">
    <name type="scientific">Echinostoma caproni</name>
    <dbReference type="NCBI Taxonomy" id="27848"/>
    <lineage>
        <taxon>Eukaryota</taxon>
        <taxon>Metazoa</taxon>
        <taxon>Spiralia</taxon>
        <taxon>Lophotrochozoa</taxon>
        <taxon>Platyhelminthes</taxon>
        <taxon>Trematoda</taxon>
        <taxon>Digenea</taxon>
        <taxon>Plagiorchiida</taxon>
        <taxon>Echinostomata</taxon>
        <taxon>Echinostomatoidea</taxon>
        <taxon>Echinostomatidae</taxon>
        <taxon>Echinostoma</taxon>
    </lineage>
</organism>
<name>A0A183AMK5_9TREM</name>
<feature type="region of interest" description="Disordered" evidence="1">
    <location>
        <begin position="44"/>
        <end position="80"/>
    </location>
</feature>
<protein>
    <submittedName>
        <fullName evidence="4">BIG2 domain-containing protein</fullName>
    </submittedName>
</protein>
<gene>
    <name evidence="2" type="ORF">ECPE_LOCUS8190</name>
</gene>